<dbReference type="Gene3D" id="3.30.70.100">
    <property type="match status" value="1"/>
</dbReference>
<reference evidence="8 9" key="1">
    <citation type="journal article" date="2015" name="Genome Announc.">
        <title>Expanding the biotechnology potential of lactobacilli through comparative genomics of 213 strains and associated genera.</title>
        <authorList>
            <person name="Sun Z."/>
            <person name="Harris H.M."/>
            <person name="McCann A."/>
            <person name="Guo C."/>
            <person name="Argimon S."/>
            <person name="Zhang W."/>
            <person name="Yang X."/>
            <person name="Jeffery I.B."/>
            <person name="Cooney J.C."/>
            <person name="Kagawa T.F."/>
            <person name="Liu W."/>
            <person name="Song Y."/>
            <person name="Salvetti E."/>
            <person name="Wrobel A."/>
            <person name="Rasinkangas P."/>
            <person name="Parkhill J."/>
            <person name="Rea M.C."/>
            <person name="O'Sullivan O."/>
            <person name="Ritari J."/>
            <person name="Douillard F.P."/>
            <person name="Paul Ross R."/>
            <person name="Yang R."/>
            <person name="Briner A.E."/>
            <person name="Felis G.E."/>
            <person name="de Vos W.M."/>
            <person name="Barrangou R."/>
            <person name="Klaenhammer T.R."/>
            <person name="Caufield P.W."/>
            <person name="Cui Y."/>
            <person name="Zhang H."/>
            <person name="O'Toole P.W."/>
        </authorList>
    </citation>
    <scope>NUCLEOTIDE SEQUENCE [LARGE SCALE GENOMIC DNA]</scope>
    <source>
        <strain evidence="8 9">DSM 20634</strain>
    </source>
</reference>
<keyword evidence="9" id="KW-1185">Reference proteome</keyword>
<protein>
    <recommendedName>
        <fullName evidence="3 5">acylphosphatase</fullName>
        <ecNumber evidence="2 5">3.6.1.7</ecNumber>
    </recommendedName>
</protein>
<dbReference type="InterPro" id="IPR036046">
    <property type="entry name" value="Acylphosphatase-like_dom_sf"/>
</dbReference>
<dbReference type="InterPro" id="IPR020456">
    <property type="entry name" value="Acylphosphatase"/>
</dbReference>
<dbReference type="PROSITE" id="PS51160">
    <property type="entry name" value="ACYLPHOSPHATASE_3"/>
    <property type="match status" value="1"/>
</dbReference>
<comment type="similarity">
    <text evidence="1 6">Belongs to the acylphosphatase family.</text>
</comment>
<dbReference type="Proteomes" id="UP000051733">
    <property type="component" value="Unassembled WGS sequence"/>
</dbReference>
<feature type="domain" description="Acylphosphatase-like" evidence="7">
    <location>
        <begin position="6"/>
        <end position="92"/>
    </location>
</feature>
<sequence length="92" mass="10225">MKKMKAVKIIASGIVQGVGFRWAVAKKAREFELGGKVRNQANGSVYIEVEGAELVIDEFIDFINQGPIPFAHVKNLQVTTATPQAYHTFYIE</sequence>
<dbReference type="Pfam" id="PF00708">
    <property type="entry name" value="Acylphosphatase"/>
    <property type="match status" value="1"/>
</dbReference>
<name>A0A0R2A970_9LACO</name>
<evidence type="ECO:0000256" key="1">
    <source>
        <dbReference type="ARBA" id="ARBA00005614"/>
    </source>
</evidence>
<evidence type="ECO:0000313" key="8">
    <source>
        <dbReference type="EMBL" id="KRM62148.1"/>
    </source>
</evidence>
<organism evidence="8 9">
    <name type="scientific">Paucilactobacillus vaccinostercus DSM 20634</name>
    <dbReference type="NCBI Taxonomy" id="1423813"/>
    <lineage>
        <taxon>Bacteria</taxon>
        <taxon>Bacillati</taxon>
        <taxon>Bacillota</taxon>
        <taxon>Bacilli</taxon>
        <taxon>Lactobacillales</taxon>
        <taxon>Lactobacillaceae</taxon>
        <taxon>Paucilactobacillus</taxon>
    </lineage>
</organism>
<dbReference type="GO" id="GO:0003998">
    <property type="term" value="F:acylphosphatase activity"/>
    <property type="evidence" value="ECO:0007669"/>
    <property type="project" value="UniProtKB-EC"/>
</dbReference>
<evidence type="ECO:0000313" key="9">
    <source>
        <dbReference type="Proteomes" id="UP000051733"/>
    </source>
</evidence>
<dbReference type="EC" id="3.6.1.7" evidence="2 5"/>
<evidence type="ECO:0000256" key="5">
    <source>
        <dbReference type="PROSITE-ProRule" id="PRU00520"/>
    </source>
</evidence>
<dbReference type="InterPro" id="IPR001792">
    <property type="entry name" value="Acylphosphatase-like_dom"/>
</dbReference>
<dbReference type="SUPFAM" id="SSF54975">
    <property type="entry name" value="Acylphosphatase/BLUF domain-like"/>
    <property type="match status" value="1"/>
</dbReference>
<evidence type="ECO:0000256" key="3">
    <source>
        <dbReference type="ARBA" id="ARBA00015991"/>
    </source>
</evidence>
<evidence type="ECO:0000256" key="4">
    <source>
        <dbReference type="ARBA" id="ARBA00047645"/>
    </source>
</evidence>
<comment type="catalytic activity">
    <reaction evidence="4 5">
        <text>an acyl phosphate + H2O = a carboxylate + phosphate + H(+)</text>
        <dbReference type="Rhea" id="RHEA:14965"/>
        <dbReference type="ChEBI" id="CHEBI:15377"/>
        <dbReference type="ChEBI" id="CHEBI:15378"/>
        <dbReference type="ChEBI" id="CHEBI:29067"/>
        <dbReference type="ChEBI" id="CHEBI:43474"/>
        <dbReference type="ChEBI" id="CHEBI:59918"/>
        <dbReference type="EC" id="3.6.1.7"/>
    </reaction>
</comment>
<dbReference type="STRING" id="1423813.FC26_GL000882"/>
<dbReference type="PANTHER" id="PTHR47268">
    <property type="entry name" value="ACYLPHOSPHATASE"/>
    <property type="match status" value="1"/>
</dbReference>
<dbReference type="EMBL" id="AYYY01000011">
    <property type="protein sequence ID" value="KRM62148.1"/>
    <property type="molecule type" value="Genomic_DNA"/>
</dbReference>
<feature type="active site" evidence="5">
    <location>
        <position position="21"/>
    </location>
</feature>
<evidence type="ECO:0000256" key="2">
    <source>
        <dbReference type="ARBA" id="ARBA00012150"/>
    </source>
</evidence>
<comment type="caution">
    <text evidence="8">The sequence shown here is derived from an EMBL/GenBank/DDBJ whole genome shotgun (WGS) entry which is preliminary data.</text>
</comment>
<proteinExistence type="inferred from homology"/>
<gene>
    <name evidence="8" type="ORF">FC26_GL000882</name>
</gene>
<evidence type="ECO:0000256" key="6">
    <source>
        <dbReference type="RuleBase" id="RU004168"/>
    </source>
</evidence>
<keyword evidence="5" id="KW-0378">Hydrolase</keyword>
<accession>A0A0R2A970</accession>
<dbReference type="AlphaFoldDB" id="A0A0R2A970"/>
<dbReference type="PATRIC" id="fig|1423813.3.peg.904"/>
<evidence type="ECO:0000259" key="7">
    <source>
        <dbReference type="PROSITE" id="PS51160"/>
    </source>
</evidence>
<feature type="active site" evidence="5">
    <location>
        <position position="39"/>
    </location>
</feature>
<dbReference type="PANTHER" id="PTHR47268:SF4">
    <property type="entry name" value="ACYLPHOSPHATASE"/>
    <property type="match status" value="1"/>
</dbReference>